<feature type="transmembrane region" description="Helical" evidence="1">
    <location>
        <begin position="749"/>
        <end position="767"/>
    </location>
</feature>
<evidence type="ECO:0000256" key="1">
    <source>
        <dbReference type="SAM" id="Phobius"/>
    </source>
</evidence>
<comment type="caution">
    <text evidence="2">The sequence shown here is derived from an EMBL/GenBank/DDBJ whole genome shotgun (WGS) entry which is preliminary data.</text>
</comment>
<dbReference type="Proteomes" id="UP000177751">
    <property type="component" value="Unassembled WGS sequence"/>
</dbReference>
<sequence>MNTPNKAFFILVSVFIVLGFAILGPTKQADASSSCKNGFTMSPSELYDAVHDQDITFSYTTQNGQLTLNINNTTGCTAPAVLASYKMFKYPGVPGWLTDQEYIASSQVVNINPYGNTSISVAVAECRTQVDAWYQQAPHQLYDGVDYTIPGNSSGYYTFAYVGTYTPLCVAAPVCTPSWNCTSWSSCVNGQQTRTCTDSNNCGVTTGKPSETQACSYPAVSVSCYATPSQINQNQSASFIATASGGNGSYAYSWTGACSGTNQTCSNTFSQAGTQTATVTATSGGQTNNASCSVVVSQANIACSSNSQCGPSGYTGSQYCQNNSVYQNYITYTCNNPNTPQSYCSNAVSAQLKNTCTANQTCSNGLCNDLPAPVPAPIPAPVQTQTQTQTQTQVNTQTVYVNASPNTNTGNTGSNNTCSYHAYQRCSGSNLYWYDSCGNQQESQYCLNGCYNNACQNYANYNNNCTYHAYKLCVGNNSYWFDSCGNQQDLFQSCYGANMICSYGQCSYYQPIPAPVPPPSPNPYIAHYSTKCYNNNIYWYDSLGVLSDLFKNCADNNSCTIDSCSNKTCSNVLKCDGSTCASGGADYNKYCQNTGTASPLSVTFLVKPSASAAQWQKSIELGQNSTAYFSISVTNNSDSEISNANISANIPGQITTLGNLQINGVSVSGDINTGIAVGYLSSGTTKTIKFEGKTQTFSAQATAQANSIVNVNGTIQSDELSINFNPSYATASVSSPKNSAGIWEFLKRWYLWILVGLVLVFLFVVVFRRLSSNA</sequence>
<proteinExistence type="predicted"/>
<reference evidence="2 3" key="1">
    <citation type="journal article" date="2016" name="Nat. Commun.">
        <title>Thousands of microbial genomes shed light on interconnected biogeochemical processes in an aquifer system.</title>
        <authorList>
            <person name="Anantharaman K."/>
            <person name="Brown C.T."/>
            <person name="Hug L.A."/>
            <person name="Sharon I."/>
            <person name="Castelle C.J."/>
            <person name="Probst A.J."/>
            <person name="Thomas B.C."/>
            <person name="Singh A."/>
            <person name="Wilkins M.J."/>
            <person name="Karaoz U."/>
            <person name="Brodie E.L."/>
            <person name="Williams K.H."/>
            <person name="Hubbard S.S."/>
            <person name="Banfield J.F."/>
        </authorList>
    </citation>
    <scope>NUCLEOTIDE SEQUENCE [LARGE SCALE GENOMIC DNA]</scope>
</reference>
<accession>A0A1G2JC36</accession>
<protein>
    <recommendedName>
        <fullName evidence="4">DUF11 domain-containing protein</fullName>
    </recommendedName>
</protein>
<organism evidence="2 3">
    <name type="scientific">Candidatus Staskawiczbacteria bacterium RIFOXYC1_FULL_38_18</name>
    <dbReference type="NCBI Taxonomy" id="1802229"/>
    <lineage>
        <taxon>Bacteria</taxon>
        <taxon>Candidatus Staskawicziibacteriota</taxon>
    </lineage>
</organism>
<keyword evidence="1" id="KW-0812">Transmembrane</keyword>
<evidence type="ECO:0000313" key="3">
    <source>
        <dbReference type="Proteomes" id="UP000177751"/>
    </source>
</evidence>
<keyword evidence="1" id="KW-0472">Membrane</keyword>
<dbReference type="STRING" id="1802229.A2401_01395"/>
<name>A0A1G2JC36_9BACT</name>
<keyword evidence="1" id="KW-1133">Transmembrane helix</keyword>
<dbReference type="AlphaFoldDB" id="A0A1G2JC36"/>
<dbReference type="InterPro" id="IPR035986">
    <property type="entry name" value="PKD_dom_sf"/>
</dbReference>
<evidence type="ECO:0008006" key="4">
    <source>
        <dbReference type="Google" id="ProtNLM"/>
    </source>
</evidence>
<dbReference type="EMBL" id="MHPP01000014">
    <property type="protein sequence ID" value="OGZ84685.1"/>
    <property type="molecule type" value="Genomic_DNA"/>
</dbReference>
<evidence type="ECO:0000313" key="2">
    <source>
        <dbReference type="EMBL" id="OGZ84685.1"/>
    </source>
</evidence>
<dbReference type="SUPFAM" id="SSF49299">
    <property type="entry name" value="PKD domain"/>
    <property type="match status" value="1"/>
</dbReference>
<gene>
    <name evidence="2" type="ORF">A2401_01395</name>
</gene>